<accession>A0ABV7LHN9</accession>
<organism evidence="1 2">
    <name type="scientific">Camelimonas abortus</name>
    <dbReference type="NCBI Taxonomy" id="1017184"/>
    <lineage>
        <taxon>Bacteria</taxon>
        <taxon>Pseudomonadati</taxon>
        <taxon>Pseudomonadota</taxon>
        <taxon>Alphaproteobacteria</taxon>
        <taxon>Hyphomicrobiales</taxon>
        <taxon>Chelatococcaceae</taxon>
        <taxon>Camelimonas</taxon>
    </lineage>
</organism>
<dbReference type="RefSeq" id="WP_376829358.1">
    <property type="nucleotide sequence ID" value="NZ_JBHLWR010000006.1"/>
</dbReference>
<reference evidence="2" key="1">
    <citation type="journal article" date="2019" name="Int. J. Syst. Evol. Microbiol.">
        <title>The Global Catalogue of Microorganisms (GCM) 10K type strain sequencing project: providing services to taxonomists for standard genome sequencing and annotation.</title>
        <authorList>
            <consortium name="The Broad Institute Genomics Platform"/>
            <consortium name="The Broad Institute Genome Sequencing Center for Infectious Disease"/>
            <person name="Wu L."/>
            <person name="Ma J."/>
        </authorList>
    </citation>
    <scope>NUCLEOTIDE SEQUENCE [LARGE SCALE GENOMIC DNA]</scope>
    <source>
        <strain evidence="2">CCM 7941</strain>
    </source>
</reference>
<keyword evidence="2" id="KW-1185">Reference proteome</keyword>
<evidence type="ECO:0000313" key="1">
    <source>
        <dbReference type="EMBL" id="MFC3267366.1"/>
    </source>
</evidence>
<comment type="caution">
    <text evidence="1">The sequence shown here is derived from an EMBL/GenBank/DDBJ whole genome shotgun (WGS) entry which is preliminary data.</text>
</comment>
<sequence>MNRDDFERLQRRFGKDWTTWPPPYRQEARAFLEAADADDDLDSLLLAAIDVPGDEGALARTVLSRIEGSRGVAGILGGILRPVPTPVLATCLALVLVTAAAVGYRFGDGDTGVEQDMLLALAVGDAAGLGEVMEGFGSDGGEL</sequence>
<proteinExistence type="predicted"/>
<protein>
    <submittedName>
        <fullName evidence="1">Uncharacterized protein</fullName>
    </submittedName>
</protein>
<dbReference type="EMBL" id="JBHRUV010000117">
    <property type="protein sequence ID" value="MFC3267366.1"/>
    <property type="molecule type" value="Genomic_DNA"/>
</dbReference>
<dbReference type="Proteomes" id="UP001595536">
    <property type="component" value="Unassembled WGS sequence"/>
</dbReference>
<gene>
    <name evidence="1" type="ORF">ACFOEX_13585</name>
</gene>
<evidence type="ECO:0000313" key="2">
    <source>
        <dbReference type="Proteomes" id="UP001595536"/>
    </source>
</evidence>
<name>A0ABV7LHN9_9HYPH</name>